<dbReference type="PANTHER" id="PTHR45931:SF3">
    <property type="entry name" value="RING ZINC FINGER-CONTAINING PROTEIN"/>
    <property type="match status" value="1"/>
</dbReference>
<evidence type="ECO:0000256" key="1">
    <source>
        <dbReference type="ARBA" id="ARBA00000900"/>
    </source>
</evidence>
<feature type="region of interest" description="Disordered" evidence="9">
    <location>
        <begin position="230"/>
        <end position="250"/>
    </location>
</feature>
<keyword evidence="4" id="KW-0479">Metal-binding</keyword>
<evidence type="ECO:0000313" key="11">
    <source>
        <dbReference type="EMBL" id="CAD9169623.1"/>
    </source>
</evidence>
<dbReference type="Gene3D" id="3.30.40.10">
    <property type="entry name" value="Zinc/RING finger domain, C3HC4 (zinc finger)"/>
    <property type="match status" value="1"/>
</dbReference>
<organism evidence="11">
    <name type="scientific">Alexandrium catenella</name>
    <name type="common">Red tide dinoflagellate</name>
    <name type="synonym">Gonyaulax catenella</name>
    <dbReference type="NCBI Taxonomy" id="2925"/>
    <lineage>
        <taxon>Eukaryota</taxon>
        <taxon>Sar</taxon>
        <taxon>Alveolata</taxon>
        <taxon>Dinophyceae</taxon>
        <taxon>Gonyaulacales</taxon>
        <taxon>Pyrocystaceae</taxon>
        <taxon>Alexandrium</taxon>
    </lineage>
</organism>
<dbReference type="InterPro" id="IPR013083">
    <property type="entry name" value="Znf_RING/FYVE/PHD"/>
</dbReference>
<evidence type="ECO:0000256" key="2">
    <source>
        <dbReference type="ARBA" id="ARBA00012483"/>
    </source>
</evidence>
<evidence type="ECO:0000259" key="10">
    <source>
        <dbReference type="PROSITE" id="PS50089"/>
    </source>
</evidence>
<keyword evidence="7" id="KW-0862">Zinc</keyword>
<dbReference type="GO" id="GO:0061630">
    <property type="term" value="F:ubiquitin protein ligase activity"/>
    <property type="evidence" value="ECO:0007669"/>
    <property type="project" value="UniProtKB-EC"/>
</dbReference>
<evidence type="ECO:0000256" key="8">
    <source>
        <dbReference type="PROSITE-ProRule" id="PRU00175"/>
    </source>
</evidence>
<dbReference type="FunFam" id="3.30.40.10:FF:000127">
    <property type="entry name" value="E3 ubiquitin-protein ligase RNF181"/>
    <property type="match status" value="1"/>
</dbReference>
<accession>A0A7S1WIB1</accession>
<dbReference type="Pfam" id="PF13639">
    <property type="entry name" value="zf-RING_2"/>
    <property type="match status" value="1"/>
</dbReference>
<dbReference type="PROSITE" id="PS50089">
    <property type="entry name" value="ZF_RING_2"/>
    <property type="match status" value="1"/>
</dbReference>
<feature type="region of interest" description="Disordered" evidence="9">
    <location>
        <begin position="161"/>
        <end position="182"/>
    </location>
</feature>
<proteinExistence type="predicted"/>
<feature type="compositionally biased region" description="Low complexity" evidence="9">
    <location>
        <begin position="232"/>
        <end position="242"/>
    </location>
</feature>
<dbReference type="SUPFAM" id="SSF57850">
    <property type="entry name" value="RING/U-box"/>
    <property type="match status" value="1"/>
</dbReference>
<dbReference type="GO" id="GO:0016567">
    <property type="term" value="P:protein ubiquitination"/>
    <property type="evidence" value="ECO:0007669"/>
    <property type="project" value="UniProtKB-ARBA"/>
</dbReference>
<dbReference type="GO" id="GO:0005634">
    <property type="term" value="C:nucleus"/>
    <property type="evidence" value="ECO:0007669"/>
    <property type="project" value="TreeGrafter"/>
</dbReference>
<dbReference type="AlphaFoldDB" id="A0A7S1WIB1"/>
<name>A0A7S1WIB1_ALECA</name>
<evidence type="ECO:0000256" key="4">
    <source>
        <dbReference type="ARBA" id="ARBA00022723"/>
    </source>
</evidence>
<reference evidence="11" key="1">
    <citation type="submission" date="2021-01" db="EMBL/GenBank/DDBJ databases">
        <authorList>
            <person name="Corre E."/>
            <person name="Pelletier E."/>
            <person name="Niang G."/>
            <person name="Scheremetjew M."/>
            <person name="Finn R."/>
            <person name="Kale V."/>
            <person name="Holt S."/>
            <person name="Cochrane G."/>
            <person name="Meng A."/>
            <person name="Brown T."/>
            <person name="Cohen L."/>
        </authorList>
    </citation>
    <scope>NUCLEOTIDE SEQUENCE</scope>
    <source>
        <strain evidence="11">OF101</strain>
    </source>
</reference>
<sequence length="318" mass="33721">MPQQQNDPRKTGPPPTSASALRSLPRIKVTAYDIAANESAECSICLDELVIGQPALRIPCGHLYHEDCVKDWLKKSNECPVCRFELPTDDAEYERGRKTRMAGRKLRMRHADLTVKSVQELSRLASFIGVDVRGCLEKSELVEKIAASSLVQIIPTDGVEVGGSPTSTADSSAPGRPSAFSQSQLDAMSIGEVRALMERLSVDSSDCAEKADMVRRLVLSGRILVSSEREAAATGSSAPSPGRLHTASSSSDVIMGGTEEAAAGVASANGAGNLSGKSVGELRRLAKQLGVSLDGCLEKVELVQRIEASPAFQQNSGS</sequence>
<dbReference type="EMBL" id="HBGE01077555">
    <property type="protein sequence ID" value="CAD9169623.1"/>
    <property type="molecule type" value="Transcribed_RNA"/>
</dbReference>
<evidence type="ECO:0000256" key="3">
    <source>
        <dbReference type="ARBA" id="ARBA00022679"/>
    </source>
</evidence>
<evidence type="ECO:0000256" key="7">
    <source>
        <dbReference type="ARBA" id="ARBA00022833"/>
    </source>
</evidence>
<comment type="catalytic activity">
    <reaction evidence="1">
        <text>S-ubiquitinyl-[E2 ubiquitin-conjugating enzyme]-L-cysteine + [acceptor protein]-L-lysine = [E2 ubiquitin-conjugating enzyme]-L-cysteine + N(6)-ubiquitinyl-[acceptor protein]-L-lysine.</text>
        <dbReference type="EC" id="2.3.2.27"/>
    </reaction>
</comment>
<keyword evidence="3" id="KW-0808">Transferase</keyword>
<gene>
    <name evidence="11" type="ORF">ACAT0790_LOCUS46392</name>
</gene>
<feature type="domain" description="RING-type" evidence="10">
    <location>
        <begin position="42"/>
        <end position="83"/>
    </location>
</feature>
<dbReference type="InterPro" id="IPR051834">
    <property type="entry name" value="RING_finger_E3_ligase"/>
</dbReference>
<dbReference type="PANTHER" id="PTHR45931">
    <property type="entry name" value="SI:CH211-59O9.10"/>
    <property type="match status" value="1"/>
</dbReference>
<dbReference type="SMART" id="SM00184">
    <property type="entry name" value="RING"/>
    <property type="match status" value="1"/>
</dbReference>
<evidence type="ECO:0000256" key="6">
    <source>
        <dbReference type="ARBA" id="ARBA00022786"/>
    </source>
</evidence>
<keyword evidence="5 8" id="KW-0863">Zinc-finger</keyword>
<evidence type="ECO:0000256" key="9">
    <source>
        <dbReference type="SAM" id="MobiDB-lite"/>
    </source>
</evidence>
<dbReference type="EC" id="2.3.2.27" evidence="2"/>
<protein>
    <recommendedName>
        <fullName evidence="2">RING-type E3 ubiquitin transferase</fullName>
        <ecNumber evidence="2">2.3.2.27</ecNumber>
    </recommendedName>
</protein>
<dbReference type="GO" id="GO:0008270">
    <property type="term" value="F:zinc ion binding"/>
    <property type="evidence" value="ECO:0007669"/>
    <property type="project" value="UniProtKB-KW"/>
</dbReference>
<dbReference type="GO" id="GO:0006511">
    <property type="term" value="P:ubiquitin-dependent protein catabolic process"/>
    <property type="evidence" value="ECO:0007669"/>
    <property type="project" value="TreeGrafter"/>
</dbReference>
<keyword evidence="6" id="KW-0833">Ubl conjugation pathway</keyword>
<evidence type="ECO:0000256" key="5">
    <source>
        <dbReference type="ARBA" id="ARBA00022771"/>
    </source>
</evidence>
<dbReference type="InterPro" id="IPR001841">
    <property type="entry name" value="Znf_RING"/>
</dbReference>
<feature type="region of interest" description="Disordered" evidence="9">
    <location>
        <begin position="1"/>
        <end position="20"/>
    </location>
</feature>